<proteinExistence type="predicted"/>
<organism evidence="1 2">
    <name type="scientific">Thermodesulfatator indicus (strain DSM 15286 / JCM 11887 / CIR29812)</name>
    <dbReference type="NCBI Taxonomy" id="667014"/>
    <lineage>
        <taxon>Bacteria</taxon>
        <taxon>Pseudomonadati</taxon>
        <taxon>Thermodesulfobacteriota</taxon>
        <taxon>Thermodesulfobacteria</taxon>
        <taxon>Thermodesulfobacteriales</taxon>
        <taxon>Thermodesulfatatoraceae</taxon>
        <taxon>Thermodesulfatator</taxon>
    </lineage>
</organism>
<name>F8A806_THEID</name>
<dbReference type="InParanoid" id="F8A806"/>
<dbReference type="KEGG" id="tid:Thein_1129"/>
<accession>F8A806</accession>
<dbReference type="STRING" id="667014.Thein_1129"/>
<reference evidence="1 2" key="2">
    <citation type="journal article" date="2012" name="Stand. Genomic Sci.">
        <title>Complete genome sequence of the thermophilic sulfate-reducing ocean bacterium Thermodesulfatator indicus type strain (CIR29812(T)).</title>
        <authorList>
            <person name="Anderson I."/>
            <person name="Saunders E."/>
            <person name="Lapidus A."/>
            <person name="Nolan M."/>
            <person name="Lucas S."/>
            <person name="Tice H."/>
            <person name="Del Rio T.G."/>
            <person name="Cheng J.F."/>
            <person name="Han C."/>
            <person name="Tapia R."/>
            <person name="Goodwin L.A."/>
            <person name="Pitluck S."/>
            <person name="Liolios K."/>
            <person name="Mavromatis K."/>
            <person name="Pagani I."/>
            <person name="Ivanova N."/>
            <person name="Mikhailova N."/>
            <person name="Pati A."/>
            <person name="Chen A."/>
            <person name="Palaniappan K."/>
            <person name="Land M."/>
            <person name="Hauser L."/>
            <person name="Jeffries C.D."/>
            <person name="Chang Y.J."/>
            <person name="Brambilla E.M."/>
            <person name="Rohde M."/>
            <person name="Spring S."/>
            <person name="Goker M."/>
            <person name="Detter J.C."/>
            <person name="Woyke T."/>
            <person name="Bristow J."/>
            <person name="Eisen J.A."/>
            <person name="Markowitz V."/>
            <person name="Hugenholtz P."/>
            <person name="Kyrpides N.C."/>
            <person name="Klenk H.P."/>
        </authorList>
    </citation>
    <scope>NUCLEOTIDE SEQUENCE [LARGE SCALE GENOMIC DNA]</scope>
    <source>
        <strain evidence="2">DSM 15286 / JCM 11887 / CIR29812</strain>
    </source>
</reference>
<dbReference type="Proteomes" id="UP000006793">
    <property type="component" value="Chromosome"/>
</dbReference>
<evidence type="ECO:0000313" key="1">
    <source>
        <dbReference type="EMBL" id="AEH44999.1"/>
    </source>
</evidence>
<dbReference type="PaxDb" id="667014-Thein_1129"/>
<dbReference type="EMBL" id="CP002683">
    <property type="protein sequence ID" value="AEH44999.1"/>
    <property type="molecule type" value="Genomic_DNA"/>
</dbReference>
<dbReference type="HOGENOM" id="CLU_2620898_0_0_0"/>
<sequence length="78" mass="9291">MKLCNSIKYLLEKLKLQIYKDPSKARLIICSHFKNALYQNNQLETFLLWPLVIKSIYFSGNKFEELDGYINWIEKMGT</sequence>
<evidence type="ECO:0000313" key="2">
    <source>
        <dbReference type="Proteomes" id="UP000006793"/>
    </source>
</evidence>
<dbReference type="AlphaFoldDB" id="F8A806"/>
<reference evidence="2" key="1">
    <citation type="submission" date="2011-04" db="EMBL/GenBank/DDBJ databases">
        <title>The complete genome of Thermodesulfatator indicus DSM 15286.</title>
        <authorList>
            <person name="Lucas S."/>
            <person name="Copeland A."/>
            <person name="Lapidus A."/>
            <person name="Bruce D."/>
            <person name="Goodwin L."/>
            <person name="Pitluck S."/>
            <person name="Peters L."/>
            <person name="Kyrpides N."/>
            <person name="Mavromatis K."/>
            <person name="Pagani I."/>
            <person name="Ivanova N."/>
            <person name="Saunders L."/>
            <person name="Detter J.C."/>
            <person name="Tapia R."/>
            <person name="Han C."/>
            <person name="Land M."/>
            <person name="Hauser L."/>
            <person name="Markowitz V."/>
            <person name="Cheng J.-F."/>
            <person name="Hugenholtz P."/>
            <person name="Woyke T."/>
            <person name="Wu D."/>
            <person name="Spring S."/>
            <person name="Schroeder M."/>
            <person name="Brambilla E."/>
            <person name="Klenk H.-P."/>
            <person name="Eisen J.A."/>
        </authorList>
    </citation>
    <scope>NUCLEOTIDE SEQUENCE [LARGE SCALE GENOMIC DNA]</scope>
    <source>
        <strain evidence="2">DSM 15286 / JCM 11887 / CIR29812</strain>
    </source>
</reference>
<keyword evidence="2" id="KW-1185">Reference proteome</keyword>
<gene>
    <name evidence="1" type="ordered locus">Thein_1129</name>
</gene>
<protein>
    <submittedName>
        <fullName evidence="1">Uncharacterized protein</fullName>
    </submittedName>
</protein>